<accession>A0AAV5GKD4</accession>
<evidence type="ECO:0000256" key="1">
    <source>
        <dbReference type="RuleBase" id="RU004374"/>
    </source>
</evidence>
<dbReference type="Gene3D" id="3.30.760.10">
    <property type="entry name" value="RNA Cap, Translation Initiation Factor Eif4e"/>
    <property type="match status" value="1"/>
</dbReference>
<evidence type="ECO:0000256" key="2">
    <source>
        <dbReference type="SAM" id="MobiDB-lite"/>
    </source>
</evidence>
<feature type="compositionally biased region" description="Acidic residues" evidence="2">
    <location>
        <begin position="109"/>
        <end position="124"/>
    </location>
</feature>
<reference evidence="3 4" key="1">
    <citation type="submission" date="2021-12" db="EMBL/GenBank/DDBJ databases">
        <title>High titer production of polyol ester of fatty acids by Rhodotorula paludigena BS15 towards product separation-free biomass refinery.</title>
        <authorList>
            <person name="Mano J."/>
            <person name="Ono H."/>
            <person name="Tanaka T."/>
            <person name="Naito K."/>
            <person name="Sushida H."/>
            <person name="Ike M."/>
            <person name="Tokuyasu K."/>
            <person name="Kitaoka M."/>
        </authorList>
    </citation>
    <scope>NUCLEOTIDE SEQUENCE [LARGE SCALE GENOMIC DNA]</scope>
    <source>
        <strain evidence="3 4">BS15</strain>
    </source>
</reference>
<evidence type="ECO:0000313" key="3">
    <source>
        <dbReference type="EMBL" id="GJN90678.1"/>
    </source>
</evidence>
<proteinExistence type="inferred from homology"/>
<name>A0AAV5GKD4_9BASI</name>
<keyword evidence="4" id="KW-1185">Reference proteome</keyword>
<sequence length="395" mass="42256">MSSPLRVSDLVERHNEQIRRASPSLSPPTTRRSLPGVSPTREGSSADAPTSPSPQSKELPPAAELQAKAAPEDKEDAGTSLNADNSADGAQDGKSEAVAPAQAQGLEGIQEDDAASLEEGEIRDDEGARREDQKADGEANADEPVDDKPLERITESIQALPTEKQEAVKATLARLAEYPPELPLTHSWTLHFSDTSGASKSSSAAATKDAYTEGITPVFTATTVPQLCGQLKAFKQAPKSRRAKLGDQDSLGLSRPGMNLHFFRTGISPTWEDPYNEKGGRITISPSGALFDSIYERLVLLCGGASLEIITSDLLQTEGPAPGSKRTPTPGPLLEGQINGVVASRRARGDRIEVWLGGKNKKEPVPGEWLDRLKGVLAQELEMPELAGSKYKKHF</sequence>
<dbReference type="SUPFAM" id="SSF55418">
    <property type="entry name" value="eIF4e-like"/>
    <property type="match status" value="1"/>
</dbReference>
<feature type="compositionally biased region" description="Low complexity" evidence="2">
    <location>
        <begin position="20"/>
        <end position="35"/>
    </location>
</feature>
<dbReference type="Proteomes" id="UP001342314">
    <property type="component" value="Unassembled WGS sequence"/>
</dbReference>
<dbReference type="PANTHER" id="PTHR11960">
    <property type="entry name" value="EUKARYOTIC TRANSLATION INITIATION FACTOR 4E RELATED"/>
    <property type="match status" value="1"/>
</dbReference>
<dbReference type="InterPro" id="IPR023398">
    <property type="entry name" value="TIF_eIF4e-like"/>
</dbReference>
<dbReference type="PANTHER" id="PTHR11960:SF71">
    <property type="entry name" value="TRANSLATION INITIATION FACTOR 4E"/>
    <property type="match status" value="1"/>
</dbReference>
<dbReference type="GO" id="GO:0003743">
    <property type="term" value="F:translation initiation factor activity"/>
    <property type="evidence" value="ECO:0007669"/>
    <property type="project" value="UniProtKB-KW"/>
</dbReference>
<organism evidence="3 4">
    <name type="scientific">Rhodotorula paludigena</name>
    <dbReference type="NCBI Taxonomy" id="86838"/>
    <lineage>
        <taxon>Eukaryota</taxon>
        <taxon>Fungi</taxon>
        <taxon>Dikarya</taxon>
        <taxon>Basidiomycota</taxon>
        <taxon>Pucciniomycotina</taxon>
        <taxon>Microbotryomycetes</taxon>
        <taxon>Sporidiobolales</taxon>
        <taxon>Sporidiobolaceae</taxon>
        <taxon>Rhodotorula</taxon>
    </lineage>
</organism>
<keyword evidence="1" id="KW-0648">Protein biosynthesis</keyword>
<feature type="compositionally biased region" description="Basic and acidic residues" evidence="2">
    <location>
        <begin position="125"/>
        <end position="137"/>
    </location>
</feature>
<evidence type="ECO:0008006" key="5">
    <source>
        <dbReference type="Google" id="ProtNLM"/>
    </source>
</evidence>
<gene>
    <name evidence="3" type="ORF">Rhopal_003690-T1</name>
</gene>
<feature type="compositionally biased region" description="Basic and acidic residues" evidence="2">
    <location>
        <begin position="9"/>
        <end position="19"/>
    </location>
</feature>
<evidence type="ECO:0000313" key="4">
    <source>
        <dbReference type="Proteomes" id="UP001342314"/>
    </source>
</evidence>
<dbReference type="GO" id="GO:0016281">
    <property type="term" value="C:eukaryotic translation initiation factor 4F complex"/>
    <property type="evidence" value="ECO:0007669"/>
    <property type="project" value="TreeGrafter"/>
</dbReference>
<feature type="compositionally biased region" description="Polar residues" evidence="2">
    <location>
        <begin position="41"/>
        <end position="56"/>
    </location>
</feature>
<feature type="region of interest" description="Disordered" evidence="2">
    <location>
        <begin position="1"/>
        <end position="150"/>
    </location>
</feature>
<dbReference type="EMBL" id="BQKY01000007">
    <property type="protein sequence ID" value="GJN90678.1"/>
    <property type="molecule type" value="Genomic_DNA"/>
</dbReference>
<comment type="similarity">
    <text evidence="1">Belongs to the eukaryotic initiation factor 4E family.</text>
</comment>
<dbReference type="Pfam" id="PF01652">
    <property type="entry name" value="IF4E"/>
    <property type="match status" value="1"/>
</dbReference>
<dbReference type="InterPro" id="IPR001040">
    <property type="entry name" value="TIF_eIF_4E"/>
</dbReference>
<protein>
    <recommendedName>
        <fullName evidence="5">Translation initiation factor eIF4e</fullName>
    </recommendedName>
</protein>
<dbReference type="AlphaFoldDB" id="A0AAV5GKD4"/>
<keyword evidence="1" id="KW-0396">Initiation factor</keyword>
<keyword evidence="1" id="KW-0694">RNA-binding</keyword>
<comment type="caution">
    <text evidence="3">The sequence shown here is derived from an EMBL/GenBank/DDBJ whole genome shotgun (WGS) entry which is preliminary data.</text>
</comment>
<dbReference type="GO" id="GO:0000340">
    <property type="term" value="F:RNA 7-methylguanosine cap binding"/>
    <property type="evidence" value="ECO:0007669"/>
    <property type="project" value="TreeGrafter"/>
</dbReference>